<name>A0ABQ9IBW4_9NEOP</name>
<comment type="caution">
    <text evidence="2">The sequence shown here is derived from an EMBL/GenBank/DDBJ whole genome shotgun (WGS) entry which is preliminary data.</text>
</comment>
<organism evidence="2 3">
    <name type="scientific">Dryococelus australis</name>
    <dbReference type="NCBI Taxonomy" id="614101"/>
    <lineage>
        <taxon>Eukaryota</taxon>
        <taxon>Metazoa</taxon>
        <taxon>Ecdysozoa</taxon>
        <taxon>Arthropoda</taxon>
        <taxon>Hexapoda</taxon>
        <taxon>Insecta</taxon>
        <taxon>Pterygota</taxon>
        <taxon>Neoptera</taxon>
        <taxon>Polyneoptera</taxon>
        <taxon>Phasmatodea</taxon>
        <taxon>Verophasmatodea</taxon>
        <taxon>Anareolatae</taxon>
        <taxon>Phasmatidae</taxon>
        <taxon>Eurycanthinae</taxon>
        <taxon>Dryococelus</taxon>
    </lineage>
</organism>
<evidence type="ECO:0000313" key="2">
    <source>
        <dbReference type="EMBL" id="KAJ8894148.1"/>
    </source>
</evidence>
<dbReference type="Proteomes" id="UP001159363">
    <property type="component" value="Chromosome 2"/>
</dbReference>
<proteinExistence type="predicted"/>
<sequence>MRVKRRSMKQRRNKRAGEKGEPQENPPTSGIVRCGPHLSITADHDNLLEHKAKMAGSTSYDARYTSKRPGVVCSRTASVRGTDDLLTHMRYQLQPATQLIFTKKMFTKHACYSYQGACCSQPLVSGVKTSEECSGLLTSFLSTLLGVRPTFQIKTKERNGRRGKRPGGKSATANIRTVKSTTAGWTIGLDATLKFLKSVMTIPASKAGKWSFSGLKRPDDELAFDDKTAEIKFCEHSTYPQDAAVALELDKAAHSR</sequence>
<evidence type="ECO:0000256" key="1">
    <source>
        <dbReference type="SAM" id="MobiDB-lite"/>
    </source>
</evidence>
<gene>
    <name evidence="2" type="ORF">PR048_006758</name>
</gene>
<dbReference type="EMBL" id="JARBHB010000002">
    <property type="protein sequence ID" value="KAJ8894148.1"/>
    <property type="molecule type" value="Genomic_DNA"/>
</dbReference>
<protein>
    <submittedName>
        <fullName evidence="2">Uncharacterized protein</fullName>
    </submittedName>
</protein>
<evidence type="ECO:0000313" key="3">
    <source>
        <dbReference type="Proteomes" id="UP001159363"/>
    </source>
</evidence>
<feature type="region of interest" description="Disordered" evidence="1">
    <location>
        <begin position="1"/>
        <end position="31"/>
    </location>
</feature>
<reference evidence="2 3" key="1">
    <citation type="submission" date="2023-02" db="EMBL/GenBank/DDBJ databases">
        <title>LHISI_Scaffold_Assembly.</title>
        <authorList>
            <person name="Stuart O.P."/>
            <person name="Cleave R."/>
            <person name="Magrath M.J.L."/>
            <person name="Mikheyev A.S."/>
        </authorList>
    </citation>
    <scope>NUCLEOTIDE SEQUENCE [LARGE SCALE GENOMIC DNA]</scope>
    <source>
        <strain evidence="2">Daus_M_001</strain>
        <tissue evidence="2">Leg muscle</tissue>
    </source>
</reference>
<keyword evidence="3" id="KW-1185">Reference proteome</keyword>
<accession>A0ABQ9IBW4</accession>
<feature type="compositionally biased region" description="Basic residues" evidence="1">
    <location>
        <begin position="1"/>
        <end position="14"/>
    </location>
</feature>